<feature type="compositionally biased region" description="Low complexity" evidence="3">
    <location>
        <begin position="128"/>
        <end position="161"/>
    </location>
</feature>
<reference evidence="5" key="1">
    <citation type="submission" date="2015-07" db="EMBL/GenBank/DDBJ databases">
        <title>Discovery of a poly(ethylene terephthalate assimilation.</title>
        <authorList>
            <person name="Yoshida S."/>
            <person name="Hiraga K."/>
            <person name="Takehana T."/>
            <person name="Taniguchi I."/>
            <person name="Yamaji H."/>
            <person name="Maeda Y."/>
            <person name="Toyohara K."/>
            <person name="Miyamoto K."/>
            <person name="Kimura Y."/>
            <person name="Oda K."/>
        </authorList>
    </citation>
    <scope>NUCLEOTIDE SEQUENCE [LARGE SCALE GENOMIC DNA]</scope>
    <source>
        <strain evidence="5">NBRC 110686 / TISTR 2288 / 201-F6</strain>
    </source>
</reference>
<gene>
    <name evidence="2" type="primary">rsfS</name>
    <name evidence="4" type="ORF">ISF6_2644</name>
</gene>
<comment type="subcellular location">
    <subcellularLocation>
        <location evidence="2">Cytoplasm</location>
    </subcellularLocation>
</comment>
<comment type="subunit">
    <text evidence="2">Interacts with ribosomal protein uL14 (rplN).</text>
</comment>
<evidence type="ECO:0000256" key="2">
    <source>
        <dbReference type="HAMAP-Rule" id="MF_01477"/>
    </source>
</evidence>
<evidence type="ECO:0000313" key="5">
    <source>
        <dbReference type="Proteomes" id="UP000037660"/>
    </source>
</evidence>
<accession>A0A0K8P2P4</accession>
<dbReference type="HAMAP" id="MF_01477">
    <property type="entry name" value="Iojap_RsfS"/>
    <property type="match status" value="1"/>
</dbReference>
<dbReference type="PANTHER" id="PTHR21043">
    <property type="entry name" value="IOJAP SUPERFAMILY ORTHOLOG"/>
    <property type="match status" value="1"/>
</dbReference>
<dbReference type="Gene3D" id="3.30.460.10">
    <property type="entry name" value="Beta Polymerase, domain 2"/>
    <property type="match status" value="1"/>
</dbReference>
<dbReference type="SUPFAM" id="SSF81301">
    <property type="entry name" value="Nucleotidyltransferase"/>
    <property type="match status" value="1"/>
</dbReference>
<name>A0A0K8P2P4_PISS1</name>
<sequence>MDIRKLQRAIVDGLEDVKGQNIAVFNTEHLSPLFERVIIASGTSNRQTKALAASVRDAVKSSGFGVVSTEGEDNGEWIIVDCGAAVVHVMQPTIREYYHLEEIWGGKPVRMKLGSEAGAGRLPKASEDASAPAAPARSRKAAAQAPVPARARQAAPDAPAPARERKASAAAPSAAGPRAASAKRAAPAAAKRAAPAAPKRAATAPGSGRSAGAGAAKPAGATKAAGAAKAAGAPKAAGAAGRARRPAADAVTQTVEVGRPRRAPAAKTTRPAAGAAPAPRAGVTRTTGVKRSTGAAPAPATPRSPAAAPRTAARKTRRP</sequence>
<protein>
    <recommendedName>
        <fullName evidence="2">Ribosomal silencing factor RsfS</fullName>
    </recommendedName>
</protein>
<dbReference type="GO" id="GO:0005737">
    <property type="term" value="C:cytoplasm"/>
    <property type="evidence" value="ECO:0007669"/>
    <property type="project" value="UniProtKB-SubCell"/>
</dbReference>
<feature type="compositionally biased region" description="Low complexity" evidence="3">
    <location>
        <begin position="263"/>
        <end position="311"/>
    </location>
</feature>
<feature type="region of interest" description="Disordered" evidence="3">
    <location>
        <begin position="120"/>
        <end position="319"/>
    </location>
</feature>
<dbReference type="PANTHER" id="PTHR21043:SF0">
    <property type="entry name" value="MITOCHONDRIAL ASSEMBLY OF RIBOSOMAL LARGE SUBUNIT PROTEIN 1"/>
    <property type="match status" value="1"/>
</dbReference>
<dbReference type="OrthoDB" id="9793681at2"/>
<evidence type="ECO:0000256" key="3">
    <source>
        <dbReference type="SAM" id="MobiDB-lite"/>
    </source>
</evidence>
<feature type="compositionally biased region" description="Low complexity" evidence="3">
    <location>
        <begin position="168"/>
        <end position="241"/>
    </location>
</feature>
<dbReference type="RefSeq" id="WP_082368350.1">
    <property type="nucleotide sequence ID" value="NZ_BBYR01000039.1"/>
</dbReference>
<dbReference type="GO" id="GO:0017148">
    <property type="term" value="P:negative regulation of translation"/>
    <property type="evidence" value="ECO:0007669"/>
    <property type="project" value="UniProtKB-UniRule"/>
</dbReference>
<dbReference type="EMBL" id="BBYR01000039">
    <property type="protein sequence ID" value="GAP36804.1"/>
    <property type="molecule type" value="Genomic_DNA"/>
</dbReference>
<comment type="function">
    <text evidence="2">Functions as a ribosomal silencing factor. Interacts with ribosomal protein uL14 (rplN), blocking formation of intersubunit bridge B8. Prevents association of the 30S and 50S ribosomal subunits and the formation of functional ribosomes, thus repressing translation.</text>
</comment>
<keyword evidence="2" id="KW-0678">Repressor</keyword>
<proteinExistence type="inferred from homology"/>
<keyword evidence="2" id="KW-0963">Cytoplasm</keyword>
<dbReference type="GO" id="GO:0043023">
    <property type="term" value="F:ribosomal large subunit binding"/>
    <property type="evidence" value="ECO:0007669"/>
    <property type="project" value="TreeGrafter"/>
</dbReference>
<dbReference type="STRING" id="1547922.ISF6_2644"/>
<evidence type="ECO:0000256" key="1">
    <source>
        <dbReference type="ARBA" id="ARBA00010574"/>
    </source>
</evidence>
<dbReference type="AlphaFoldDB" id="A0A0K8P2P4"/>
<comment type="caution">
    <text evidence="4">The sequence shown here is derived from an EMBL/GenBank/DDBJ whole genome shotgun (WGS) entry which is preliminary data.</text>
</comment>
<dbReference type="NCBIfam" id="TIGR00090">
    <property type="entry name" value="rsfS_iojap_ybeB"/>
    <property type="match status" value="1"/>
</dbReference>
<reference evidence="4 5" key="2">
    <citation type="journal article" date="2016" name="Science">
        <title>A bacterium that degrades and assimilates poly(ethylene terephthalate).</title>
        <authorList>
            <person name="Yoshida S."/>
            <person name="Hiraga K."/>
            <person name="Takehana T."/>
            <person name="Taniguchi I."/>
            <person name="Yamaji H."/>
            <person name="Maeda Y."/>
            <person name="Toyohara K."/>
            <person name="Miyamoto K."/>
            <person name="Kimura Y."/>
            <person name="Oda K."/>
        </authorList>
    </citation>
    <scope>NUCLEOTIDE SEQUENCE [LARGE SCALE GENOMIC DNA]</scope>
    <source>
        <strain evidence="5">NBRC 110686 / TISTR 2288 / 201-F6</strain>
    </source>
</reference>
<dbReference type="Proteomes" id="UP000037660">
    <property type="component" value="Unassembled WGS sequence"/>
</dbReference>
<dbReference type="GO" id="GO:0042256">
    <property type="term" value="P:cytosolic ribosome assembly"/>
    <property type="evidence" value="ECO:0007669"/>
    <property type="project" value="UniProtKB-UniRule"/>
</dbReference>
<comment type="similarity">
    <text evidence="1 2">Belongs to the Iojap/RsfS family.</text>
</comment>
<organism evidence="4 5">
    <name type="scientific">Piscinibacter sakaiensis</name>
    <name type="common">Ideonella sakaiensis</name>
    <dbReference type="NCBI Taxonomy" id="1547922"/>
    <lineage>
        <taxon>Bacteria</taxon>
        <taxon>Pseudomonadati</taxon>
        <taxon>Pseudomonadota</taxon>
        <taxon>Betaproteobacteria</taxon>
        <taxon>Burkholderiales</taxon>
        <taxon>Sphaerotilaceae</taxon>
        <taxon>Piscinibacter</taxon>
    </lineage>
</organism>
<dbReference type="GO" id="GO:0090071">
    <property type="term" value="P:negative regulation of ribosome biogenesis"/>
    <property type="evidence" value="ECO:0007669"/>
    <property type="project" value="UniProtKB-UniRule"/>
</dbReference>
<dbReference type="InterPro" id="IPR004394">
    <property type="entry name" value="Iojap/RsfS/C7orf30"/>
</dbReference>
<keyword evidence="2" id="KW-0810">Translation regulation</keyword>
<keyword evidence="5" id="KW-1185">Reference proteome</keyword>
<dbReference type="Pfam" id="PF02410">
    <property type="entry name" value="RsfS"/>
    <property type="match status" value="1"/>
</dbReference>
<dbReference type="InterPro" id="IPR043519">
    <property type="entry name" value="NT_sf"/>
</dbReference>
<evidence type="ECO:0000313" key="4">
    <source>
        <dbReference type="EMBL" id="GAP36804.1"/>
    </source>
</evidence>